<name>A0ABR4XUL8_9BACI</name>
<feature type="chain" id="PRO_5045478147" evidence="2">
    <location>
        <begin position="26"/>
        <end position="229"/>
    </location>
</feature>
<evidence type="ECO:0000256" key="1">
    <source>
        <dbReference type="SAM" id="Coils"/>
    </source>
</evidence>
<evidence type="ECO:0000256" key="2">
    <source>
        <dbReference type="SAM" id="SignalP"/>
    </source>
</evidence>
<dbReference type="EMBL" id="JPVR01000081">
    <property type="protein sequence ID" value="KGR80715.1"/>
    <property type="molecule type" value="Genomic_DNA"/>
</dbReference>
<feature type="coiled-coil region" evidence="1">
    <location>
        <begin position="28"/>
        <end position="55"/>
    </location>
</feature>
<keyword evidence="2" id="KW-0732">Signal</keyword>
<organism evidence="3 4">
    <name type="scientific">Lysinibacillus boronitolerans JCM 21713 = 10a = NBRC 103108</name>
    <dbReference type="NCBI Taxonomy" id="1294264"/>
    <lineage>
        <taxon>Bacteria</taxon>
        <taxon>Bacillati</taxon>
        <taxon>Bacillota</taxon>
        <taxon>Bacilli</taxon>
        <taxon>Bacillales</taxon>
        <taxon>Bacillaceae</taxon>
        <taxon>Lysinibacillus</taxon>
    </lineage>
</organism>
<dbReference type="RefSeq" id="WP_036080748.1">
    <property type="nucleotide sequence ID" value="NZ_AVCW01000001.1"/>
</dbReference>
<gene>
    <name evidence="3" type="ORF">CD31_21595</name>
</gene>
<dbReference type="Proteomes" id="UP000030487">
    <property type="component" value="Unassembled WGS sequence"/>
</dbReference>
<keyword evidence="4" id="KW-1185">Reference proteome</keyword>
<sequence>MKKSLLVAVASFSVLSFASTQSVNAQELITQEEEVSTAEQELREIQQKYNIEEVDINKIPEEHIIKFDSVEDLEVFIKELQLVESEEVVNPSNFSTISQDQFVNSLAAAAATKYYDDSAKMDWYSPFTGWGATSLLQFKRITFDYKYYYAGKVKRFKADSITNIVSEIYGVSAWTWTQSGKGKSKISNTPSASSATIETDGFYTLGVSLNGFTIGAKLPGTIKRTYDLS</sequence>
<feature type="signal peptide" evidence="2">
    <location>
        <begin position="1"/>
        <end position="25"/>
    </location>
</feature>
<reference evidence="3 4" key="1">
    <citation type="submission" date="2014-02" db="EMBL/GenBank/DDBJ databases">
        <title>Draft genome sequence of Lysinibacillus boronitolerans NBRC 103108.</title>
        <authorList>
            <person name="Zhang F."/>
            <person name="Wang G."/>
            <person name="Zhang L."/>
        </authorList>
    </citation>
    <scope>NUCLEOTIDE SEQUENCE [LARGE SCALE GENOMIC DNA]</scope>
    <source>
        <strain evidence="3 4">NBRC 103108</strain>
    </source>
</reference>
<protein>
    <submittedName>
        <fullName evidence="3">Uncharacterized protein</fullName>
    </submittedName>
</protein>
<evidence type="ECO:0000313" key="4">
    <source>
        <dbReference type="Proteomes" id="UP000030487"/>
    </source>
</evidence>
<comment type="caution">
    <text evidence="3">The sequence shown here is derived from an EMBL/GenBank/DDBJ whole genome shotgun (WGS) entry which is preliminary data.</text>
</comment>
<keyword evidence="1" id="KW-0175">Coiled coil</keyword>
<evidence type="ECO:0000313" key="3">
    <source>
        <dbReference type="EMBL" id="KGR80715.1"/>
    </source>
</evidence>
<proteinExistence type="predicted"/>
<accession>A0ABR4XUL8</accession>